<dbReference type="InterPro" id="IPR001304">
    <property type="entry name" value="C-type_lectin-like"/>
</dbReference>
<accession>A0A2Y9QIR2</accession>
<organism evidence="4 5">
    <name type="scientific">Trichechus manatus latirostris</name>
    <name type="common">Florida manatee</name>
    <dbReference type="NCBI Taxonomy" id="127582"/>
    <lineage>
        <taxon>Eukaryota</taxon>
        <taxon>Metazoa</taxon>
        <taxon>Chordata</taxon>
        <taxon>Craniata</taxon>
        <taxon>Vertebrata</taxon>
        <taxon>Euteleostomi</taxon>
        <taxon>Mammalia</taxon>
        <taxon>Eutheria</taxon>
        <taxon>Afrotheria</taxon>
        <taxon>Sirenia</taxon>
        <taxon>Trichechidae</taxon>
        <taxon>Trichechus</taxon>
    </lineage>
</organism>
<dbReference type="InParanoid" id="A0A2Y9QIR2"/>
<feature type="transmembrane region" description="Helical" evidence="2">
    <location>
        <begin position="95"/>
        <end position="116"/>
    </location>
</feature>
<dbReference type="InterPro" id="IPR016187">
    <property type="entry name" value="CTDL_fold"/>
</dbReference>
<name>A0A2Y9QIR2_TRIMA</name>
<feature type="compositionally biased region" description="Basic and acidic residues" evidence="1">
    <location>
        <begin position="189"/>
        <end position="205"/>
    </location>
</feature>
<evidence type="ECO:0000313" key="5">
    <source>
        <dbReference type="RefSeq" id="XP_023583300.1"/>
    </source>
</evidence>
<dbReference type="GeneID" id="101357866"/>
<dbReference type="AlphaFoldDB" id="A0A2Y9QIR2"/>
<protein>
    <submittedName>
        <fullName evidence="5">B-cell differentiation antigen CD72</fullName>
    </submittedName>
</protein>
<sequence>MAEPITYADLRFVKAPLKKSISTRLGQDSDDYEDGELTYENVQVPSAPEWPVGVAPPGLGNKAAVLPEQPPAAWSAVTSAAAGRVLPCCVAYTHLLLLGLLLTCLLLGVAAICLGVRYLQVSQQLRQTDRVLEATNSSLHQQLHLKITQVENSEEEVQGSRRELAQSQKALQVEQGLRQAAEGQLKDCQSDREKTEETLRREEGQRSSLEQRLSNVQDTLKSFFKCSSPETCCPMGWIQKRTSCFYVSPIQRNWEDSRKHCKSLSSDLAIFKDLQAYSYYSLFDSKEILNQLLPPDGLFNSCWIGLRFNKNWEWTDGTLFNGFGPQKQRFRTQNLDCGKVQNYWQKLQQEQCSHMLPCICQMAAFKYPDGEHFSHF</sequence>
<dbReference type="Gene3D" id="3.10.100.10">
    <property type="entry name" value="Mannose-Binding Protein A, subunit A"/>
    <property type="match status" value="1"/>
</dbReference>
<evidence type="ECO:0000256" key="2">
    <source>
        <dbReference type="SAM" id="Phobius"/>
    </source>
</evidence>
<keyword evidence="2" id="KW-1133">Transmembrane helix</keyword>
<dbReference type="RefSeq" id="XP_023583300.1">
    <property type="nucleotide sequence ID" value="XM_023727532.1"/>
</dbReference>
<dbReference type="Pfam" id="PF00059">
    <property type="entry name" value="Lectin_C"/>
    <property type="match status" value="1"/>
</dbReference>
<keyword evidence="2" id="KW-0472">Membrane</keyword>
<evidence type="ECO:0000313" key="4">
    <source>
        <dbReference type="Proteomes" id="UP000248480"/>
    </source>
</evidence>
<dbReference type="CTD" id="971"/>
<feature type="domain" description="C-type lectin" evidence="3">
    <location>
        <begin position="240"/>
        <end position="361"/>
    </location>
</feature>
<dbReference type="PROSITE" id="PS50041">
    <property type="entry name" value="C_TYPE_LECTIN_2"/>
    <property type="match status" value="1"/>
</dbReference>
<evidence type="ECO:0000259" key="3">
    <source>
        <dbReference type="PROSITE" id="PS50041"/>
    </source>
</evidence>
<reference evidence="5" key="1">
    <citation type="submission" date="2025-08" db="UniProtKB">
        <authorList>
            <consortium name="RefSeq"/>
        </authorList>
    </citation>
    <scope>IDENTIFICATION</scope>
</reference>
<evidence type="ECO:0000256" key="1">
    <source>
        <dbReference type="SAM" id="MobiDB-lite"/>
    </source>
</evidence>
<dbReference type="STRING" id="127582.A0A2Y9QIR2"/>
<dbReference type="Proteomes" id="UP000248480">
    <property type="component" value="Unplaced"/>
</dbReference>
<dbReference type="GO" id="GO:0005886">
    <property type="term" value="C:plasma membrane"/>
    <property type="evidence" value="ECO:0007669"/>
    <property type="project" value="InterPro"/>
</dbReference>
<dbReference type="SUPFAM" id="SSF56436">
    <property type="entry name" value="C-type lectin-like"/>
    <property type="match status" value="1"/>
</dbReference>
<dbReference type="KEGG" id="tmu:101357866"/>
<dbReference type="GO" id="GO:0004888">
    <property type="term" value="F:transmembrane signaling receptor activity"/>
    <property type="evidence" value="ECO:0007669"/>
    <property type="project" value="InterPro"/>
</dbReference>
<dbReference type="SMART" id="SM00034">
    <property type="entry name" value="CLECT"/>
    <property type="match status" value="1"/>
</dbReference>
<dbReference type="PANTHER" id="PTHR15028">
    <property type="entry name" value="CD72-RELATED"/>
    <property type="match status" value="1"/>
</dbReference>
<dbReference type="PANTHER" id="PTHR15028:SF6">
    <property type="entry name" value="B-CELL DIFFERENTIATION ANTIGEN CD72"/>
    <property type="match status" value="1"/>
</dbReference>
<dbReference type="InterPro" id="IPR016186">
    <property type="entry name" value="C-type_lectin-like/link_sf"/>
</dbReference>
<dbReference type="FunCoup" id="A0A2Y9QIR2">
    <property type="interactions" value="509"/>
</dbReference>
<gene>
    <name evidence="5" type="primary">CD72</name>
</gene>
<proteinExistence type="predicted"/>
<dbReference type="InterPro" id="IPR039689">
    <property type="entry name" value="CD72"/>
</dbReference>
<feature type="region of interest" description="Disordered" evidence="1">
    <location>
        <begin position="189"/>
        <end position="208"/>
    </location>
</feature>
<keyword evidence="2" id="KW-0812">Transmembrane</keyword>
<keyword evidence="4" id="KW-1185">Reference proteome</keyword>